<sequence length="363" mass="41071">MPVPAGRITAIMYKPQTTCEWAFFGTTAVQAAVNTALQLYVLDRYLRWVNPNVYQVPRSYTIPVTFAVFVLGILYQFVLSWDSLRIKNNIQLFAQGICNVCLCVAAVMQYQQVEDVVKELPPNRDMHNKPLVKLDVNVWMMIRPALVASIAVVGACSVAMCGLAYKLHRQFAWALYKDINADSSLRTRYLVYQIFLVLMKLSFYFLVAFVIIYGFVDVHYEQPEFALTMAIIPAAMVQVLLSAYFTRRETRIGTAATIVVYAGAVAYLISRIIVLCGNGWRSKTIMKDEMLFFAFVALIFVFFTLVTSILCIANFGHGLRPHLLGLTGRKSPQDPDDPYRFERLSHAAPPPPEMLASRRFALD</sequence>
<reference evidence="2 3" key="1">
    <citation type="submission" date="2024-02" db="EMBL/GenBank/DDBJ databases">
        <title>De novo assembly and annotation of 12 fungi associated with fruit tree decline syndrome in Ontario, Canada.</title>
        <authorList>
            <person name="Sulman M."/>
            <person name="Ellouze W."/>
            <person name="Ilyukhin E."/>
        </authorList>
    </citation>
    <scope>NUCLEOTIDE SEQUENCE [LARGE SCALE GENOMIC DNA]</scope>
    <source>
        <strain evidence="2 3">M1-105</strain>
    </source>
</reference>
<evidence type="ECO:0000313" key="3">
    <source>
        <dbReference type="Proteomes" id="UP001521116"/>
    </source>
</evidence>
<feature type="transmembrane region" description="Helical" evidence="1">
    <location>
        <begin position="189"/>
        <end position="213"/>
    </location>
</feature>
<evidence type="ECO:0000313" key="2">
    <source>
        <dbReference type="EMBL" id="KAL1633521.1"/>
    </source>
</evidence>
<proteinExistence type="predicted"/>
<feature type="transmembrane region" description="Helical" evidence="1">
    <location>
        <begin position="258"/>
        <end position="280"/>
    </location>
</feature>
<accession>A0ABR3T2H9</accession>
<dbReference type="EMBL" id="JAJVDC020000021">
    <property type="protein sequence ID" value="KAL1633521.1"/>
    <property type="molecule type" value="Genomic_DNA"/>
</dbReference>
<comment type="caution">
    <text evidence="2">The sequence shown here is derived from an EMBL/GenBank/DDBJ whole genome shotgun (WGS) entry which is preliminary data.</text>
</comment>
<keyword evidence="1" id="KW-0472">Membrane</keyword>
<feature type="transmembrane region" description="Helical" evidence="1">
    <location>
        <begin position="60"/>
        <end position="78"/>
    </location>
</feature>
<protein>
    <submittedName>
        <fullName evidence="2">Uncharacterized protein</fullName>
    </submittedName>
</protein>
<evidence type="ECO:0000256" key="1">
    <source>
        <dbReference type="SAM" id="Phobius"/>
    </source>
</evidence>
<feature type="transmembrane region" description="Helical" evidence="1">
    <location>
        <begin position="90"/>
        <end position="110"/>
    </location>
</feature>
<keyword evidence="1" id="KW-1133">Transmembrane helix</keyword>
<dbReference type="PANTHER" id="PTHR34391:SF1">
    <property type="entry name" value="UPF0658 GOLGI APPARATUS MEMBRANE PROTEIN C1952.10C-RELATED"/>
    <property type="match status" value="1"/>
</dbReference>
<feature type="transmembrane region" description="Helical" evidence="1">
    <location>
        <begin position="145"/>
        <end position="168"/>
    </location>
</feature>
<feature type="transmembrane region" description="Helical" evidence="1">
    <location>
        <begin position="21"/>
        <end position="40"/>
    </location>
</feature>
<name>A0ABR3T2H9_9PEZI</name>
<feature type="transmembrane region" description="Helical" evidence="1">
    <location>
        <begin position="292"/>
        <end position="315"/>
    </location>
</feature>
<dbReference type="InterPro" id="IPR040410">
    <property type="entry name" value="UPF0658_Golgi"/>
</dbReference>
<organism evidence="2 3">
    <name type="scientific">Neofusicoccum ribis</name>
    <dbReference type="NCBI Taxonomy" id="45134"/>
    <lineage>
        <taxon>Eukaryota</taxon>
        <taxon>Fungi</taxon>
        <taxon>Dikarya</taxon>
        <taxon>Ascomycota</taxon>
        <taxon>Pezizomycotina</taxon>
        <taxon>Dothideomycetes</taxon>
        <taxon>Dothideomycetes incertae sedis</taxon>
        <taxon>Botryosphaeriales</taxon>
        <taxon>Botryosphaeriaceae</taxon>
        <taxon>Neofusicoccum</taxon>
    </lineage>
</organism>
<feature type="transmembrane region" description="Helical" evidence="1">
    <location>
        <begin position="225"/>
        <end position="246"/>
    </location>
</feature>
<gene>
    <name evidence="2" type="ORF">SLS56_002907</name>
</gene>
<dbReference type="PANTHER" id="PTHR34391">
    <property type="entry name" value="UPF0658 GOLGI APPARATUS MEMBRANE PROTEIN C1952.10C-RELATED"/>
    <property type="match status" value="1"/>
</dbReference>
<keyword evidence="3" id="KW-1185">Reference proteome</keyword>
<keyword evidence="1" id="KW-0812">Transmembrane</keyword>
<dbReference type="Proteomes" id="UP001521116">
    <property type="component" value="Unassembled WGS sequence"/>
</dbReference>